<feature type="transmembrane region" description="Helical" evidence="2">
    <location>
        <begin position="206"/>
        <end position="231"/>
    </location>
</feature>
<dbReference type="Proteomes" id="UP000492821">
    <property type="component" value="Unassembled WGS sequence"/>
</dbReference>
<evidence type="ECO:0000256" key="1">
    <source>
        <dbReference type="SAM" id="MobiDB-lite"/>
    </source>
</evidence>
<protein>
    <submittedName>
        <fullName evidence="4">Ephrin RBD domain-containing protein</fullName>
    </submittedName>
</protein>
<dbReference type="WBParaSite" id="Pan_g17095.t1">
    <property type="protein sequence ID" value="Pan_g17095.t1"/>
    <property type="gene ID" value="Pan_g17095"/>
</dbReference>
<keyword evidence="3" id="KW-1185">Reference proteome</keyword>
<proteinExistence type="predicted"/>
<name>A0A7E4V687_PANRE</name>
<sequence>MDDTIPHDRVNDVIIEGEVVLFMVDEYKILDNDWFRLLFRLNSTDSSKVCDTELYFCYFTYNNKTTERCGKHFTEIRVRYRNRQFSMSACNRTKKFTGDNARGAKLVLDTRDHLIALSDPTVSQTIEECPLPDFVEYPYKSGYIQTIVKFFEDPKCDIFTLKYNRTAEGYEYGKLIRRPTTTTEPPTTTTTTEPPPIPLEPLSVELFILVGCFCGIFNIFSLIICIISGIFRNRRLKKQEALFYSVLRMHYQEQRQLNAASVLKNGKAAPMLTQEAFMANVQKVLDEDRGKEEISAIGDEAATPETFVRFMSLEPLYRHSKGRETPENSTVTTCGDSLAARTASKKKAKDTTKSKTRTAEMVQPPSSDNEWLQLSDKTATPDILSNEKDLKDIQEYNALSQSTWEERIGELDSLTKIIKADLKTHGVTADNSTATTPSTEAISWLQTATSLHRFIAENTSTLSPSVFKLRYKEQLVFLEEQKLSELYLSALLSVEKQHRIAFLQMVFHKFSLLQKPNPKQADKTIKSCHPYPLLDRLSHQFPEYFAIYVKSSEK</sequence>
<evidence type="ECO:0000313" key="4">
    <source>
        <dbReference type="WBParaSite" id="Pan_g17095.t1"/>
    </source>
</evidence>
<dbReference type="AlphaFoldDB" id="A0A7E4V687"/>
<feature type="compositionally biased region" description="Low complexity" evidence="1">
    <location>
        <begin position="179"/>
        <end position="192"/>
    </location>
</feature>
<feature type="region of interest" description="Disordered" evidence="1">
    <location>
        <begin position="338"/>
        <end position="372"/>
    </location>
</feature>
<reference evidence="4" key="2">
    <citation type="submission" date="2020-10" db="UniProtKB">
        <authorList>
            <consortium name="WormBaseParasite"/>
        </authorList>
    </citation>
    <scope>IDENTIFICATION</scope>
</reference>
<reference evidence="3" key="1">
    <citation type="journal article" date="2013" name="Genetics">
        <title>The draft genome and transcriptome of Panagrellus redivivus are shaped by the harsh demands of a free-living lifestyle.</title>
        <authorList>
            <person name="Srinivasan J."/>
            <person name="Dillman A.R."/>
            <person name="Macchietto M.G."/>
            <person name="Heikkinen L."/>
            <person name="Lakso M."/>
            <person name="Fracchia K.M."/>
            <person name="Antoshechkin I."/>
            <person name="Mortazavi A."/>
            <person name="Wong G."/>
            <person name="Sternberg P.W."/>
        </authorList>
    </citation>
    <scope>NUCLEOTIDE SEQUENCE [LARGE SCALE GENOMIC DNA]</scope>
    <source>
        <strain evidence="3">MT8872</strain>
    </source>
</reference>
<evidence type="ECO:0000256" key="2">
    <source>
        <dbReference type="SAM" id="Phobius"/>
    </source>
</evidence>
<accession>A0A7E4V687</accession>
<evidence type="ECO:0000313" key="3">
    <source>
        <dbReference type="Proteomes" id="UP000492821"/>
    </source>
</evidence>
<keyword evidence="2" id="KW-0812">Transmembrane</keyword>
<keyword evidence="2" id="KW-1133">Transmembrane helix</keyword>
<feature type="region of interest" description="Disordered" evidence="1">
    <location>
        <begin position="177"/>
        <end position="196"/>
    </location>
</feature>
<organism evidence="3 4">
    <name type="scientific">Panagrellus redivivus</name>
    <name type="common">Microworm</name>
    <dbReference type="NCBI Taxonomy" id="6233"/>
    <lineage>
        <taxon>Eukaryota</taxon>
        <taxon>Metazoa</taxon>
        <taxon>Ecdysozoa</taxon>
        <taxon>Nematoda</taxon>
        <taxon>Chromadorea</taxon>
        <taxon>Rhabditida</taxon>
        <taxon>Tylenchina</taxon>
        <taxon>Panagrolaimomorpha</taxon>
        <taxon>Panagrolaimoidea</taxon>
        <taxon>Panagrolaimidae</taxon>
        <taxon>Panagrellus</taxon>
    </lineage>
</organism>
<keyword evidence="2" id="KW-0472">Membrane</keyword>